<sequence>MEWVTVQKKIVETKKYRTKKQIYNEIEYVNSQFKNLRTHIVPDPKAERVDLFYFVMFPADGSLADKPIVGKMFFPDPYPEYPPVLHLFTLTHRYNVDVFYQGENSFFNHSSMCFDILSRNKDRWSIWDKSFNLAGVFASLLQVIVSVKVKQMYGDEKVELVSMEKMIEQHKQVNQIWAKYKHYFPNCPKFERVLAKKVPVGQKIEFDHNVIQLPYVKSRKVFSSSPFNLNKSDFSVLIDLTDLKKLPYDNYKYNYVISFVISNSKTDLIGSDPNTVLIRNGITGTAAKKLKSGETNWFYHGKPLVYFDKIMITVSRRQVTMVVADNMDKLNLKIHGDTVLTYLTDAEMRDSIKDELFYFNILVQAKNTIPASQDLPKLRIHIETNNKFGFVHPSEKYEDDNKKVENVIEKVNHISLEPLPLRLDLNVFEQNRVILNKQVYKYLSDLIKRHDVGLNETNLSENVIELNKFDVFCLKNLMSDWLISLPKDEQDPKQWKLGVFNSTIKDDSLNSVGFWARLVQANKPKPLFIEYTSSCQELDNVKFVGIDLGTSSKVIFKKLLVSVNLLHLLNNYIHVLEIAKVALANCDSVDTFGEYEPNELVQIKVIGLIYNQHQLVFIVDTNCFTISKQRVVNFYPENRSLFIEYAFKSFTKSQKNLSDKLKCFDKDIGEYICEPDETLVILEKPLVCLGKVKFYSFTKAKKFENFNRSI</sequence>
<dbReference type="Proteomes" id="UP000663879">
    <property type="component" value="Unassembled WGS sequence"/>
</dbReference>
<dbReference type="OrthoDB" id="4331421at2759"/>
<dbReference type="EMBL" id="CAJNOC010001092">
    <property type="protein sequence ID" value="CAF0834261.1"/>
    <property type="molecule type" value="Genomic_DNA"/>
</dbReference>
<dbReference type="Gene3D" id="3.10.110.10">
    <property type="entry name" value="Ubiquitin Conjugating Enzyme"/>
    <property type="match status" value="1"/>
</dbReference>
<comment type="caution">
    <text evidence="1">The sequence shown here is derived from an EMBL/GenBank/DDBJ whole genome shotgun (WGS) entry which is preliminary data.</text>
</comment>
<dbReference type="SUPFAM" id="SSF54495">
    <property type="entry name" value="UBC-like"/>
    <property type="match status" value="1"/>
</dbReference>
<evidence type="ECO:0000313" key="2">
    <source>
        <dbReference type="Proteomes" id="UP000663879"/>
    </source>
</evidence>
<protein>
    <submittedName>
        <fullName evidence="1">Uncharacterized protein</fullName>
    </submittedName>
</protein>
<name>A0A813UY02_9BILA</name>
<accession>A0A813UY02</accession>
<gene>
    <name evidence="1" type="ORF">OXX778_LOCUS8123</name>
</gene>
<reference evidence="1" key="1">
    <citation type="submission" date="2021-02" db="EMBL/GenBank/DDBJ databases">
        <authorList>
            <person name="Nowell W R."/>
        </authorList>
    </citation>
    <scope>NUCLEOTIDE SEQUENCE</scope>
    <source>
        <strain evidence="1">Ploen Becks lab</strain>
    </source>
</reference>
<proteinExistence type="predicted"/>
<keyword evidence="2" id="KW-1185">Reference proteome</keyword>
<organism evidence="1 2">
    <name type="scientific">Brachionus calyciflorus</name>
    <dbReference type="NCBI Taxonomy" id="104777"/>
    <lineage>
        <taxon>Eukaryota</taxon>
        <taxon>Metazoa</taxon>
        <taxon>Spiralia</taxon>
        <taxon>Gnathifera</taxon>
        <taxon>Rotifera</taxon>
        <taxon>Eurotatoria</taxon>
        <taxon>Monogononta</taxon>
        <taxon>Pseudotrocha</taxon>
        <taxon>Ploima</taxon>
        <taxon>Brachionidae</taxon>
        <taxon>Brachionus</taxon>
    </lineage>
</organism>
<dbReference type="InterPro" id="IPR016135">
    <property type="entry name" value="UBQ-conjugating_enzyme/RWD"/>
</dbReference>
<evidence type="ECO:0000313" key="1">
    <source>
        <dbReference type="EMBL" id="CAF0834261.1"/>
    </source>
</evidence>
<dbReference type="AlphaFoldDB" id="A0A813UY02"/>